<dbReference type="RefSeq" id="WP_094077600.1">
    <property type="nucleotide sequence ID" value="NZ_NBYO01000002.1"/>
</dbReference>
<dbReference type="SUPFAM" id="SSF52096">
    <property type="entry name" value="ClpP/crotonase"/>
    <property type="match status" value="1"/>
</dbReference>
<dbReference type="Proteomes" id="UP000215405">
    <property type="component" value="Unassembled WGS sequence"/>
</dbReference>
<evidence type="ECO:0000313" key="3">
    <source>
        <dbReference type="Proteomes" id="UP000215405"/>
    </source>
</evidence>
<name>A0A231UY18_9HYPH</name>
<organism evidence="2 3">
    <name type="scientific">Notoacmeibacter marinus</name>
    <dbReference type="NCBI Taxonomy" id="1876515"/>
    <lineage>
        <taxon>Bacteria</taxon>
        <taxon>Pseudomonadati</taxon>
        <taxon>Pseudomonadota</taxon>
        <taxon>Alphaproteobacteria</taxon>
        <taxon>Hyphomicrobiales</taxon>
        <taxon>Notoacmeibacteraceae</taxon>
        <taxon>Notoacmeibacter</taxon>
    </lineage>
</organism>
<protein>
    <submittedName>
        <fullName evidence="2">Enoyl-CoA hydratase</fullName>
    </submittedName>
</protein>
<proteinExistence type="inferred from homology"/>
<dbReference type="Gene3D" id="3.90.226.10">
    <property type="entry name" value="2-enoyl-CoA Hydratase, Chain A, domain 1"/>
    <property type="match status" value="1"/>
</dbReference>
<gene>
    <name evidence="2" type="ORF">B7H23_11945</name>
</gene>
<dbReference type="InterPro" id="IPR001753">
    <property type="entry name" value="Enoyl-CoA_hydra/iso"/>
</dbReference>
<evidence type="ECO:0000313" key="2">
    <source>
        <dbReference type="EMBL" id="OXT00782.1"/>
    </source>
</evidence>
<sequence>MKTDFETLAVAVDDRGVAALTLNRPDRKNALSATMMDELTAFARLAEEDQSIRAVVLSGSEGTFCAGADLNWMMTQIEADRAGRMAEARRLALMLKALNEMAVPLIGRIEGVAMGGGVGMACICDVAIAAEDCRFGFTETRLGIIPATISPYVLARMGEGRARRVFMNARLFGGVEAAALDMVARAVPAADLSEAVEAEVAPYLKLPRGAVGRAKRLARSLGPTIDETVIEATIEQLADTWEADEAREGIAAFLDKRKPRWS</sequence>
<dbReference type="InterPro" id="IPR014748">
    <property type="entry name" value="Enoyl-CoA_hydra_C"/>
</dbReference>
<evidence type="ECO:0000256" key="1">
    <source>
        <dbReference type="ARBA" id="ARBA00005254"/>
    </source>
</evidence>
<dbReference type="GO" id="GO:0008300">
    <property type="term" value="P:isoprenoid catabolic process"/>
    <property type="evidence" value="ECO:0007669"/>
    <property type="project" value="TreeGrafter"/>
</dbReference>
<dbReference type="InterPro" id="IPR051683">
    <property type="entry name" value="Enoyl-CoA_Hydratase/Isomerase"/>
</dbReference>
<dbReference type="InterPro" id="IPR029045">
    <property type="entry name" value="ClpP/crotonase-like_dom_sf"/>
</dbReference>
<dbReference type="PANTHER" id="PTHR42964:SF1">
    <property type="entry name" value="POLYKETIDE BIOSYNTHESIS ENOYL-COA HYDRATASE PKSH-RELATED"/>
    <property type="match status" value="1"/>
</dbReference>
<dbReference type="Gene3D" id="1.10.12.10">
    <property type="entry name" value="Lyase 2-enoyl-coa Hydratase, Chain A, domain 2"/>
    <property type="match status" value="1"/>
</dbReference>
<dbReference type="NCBIfam" id="NF005675">
    <property type="entry name" value="PRK07468.1"/>
    <property type="match status" value="1"/>
</dbReference>
<dbReference type="EMBL" id="NBYO01000002">
    <property type="protein sequence ID" value="OXT00782.1"/>
    <property type="molecule type" value="Genomic_DNA"/>
</dbReference>
<accession>A0A231UY18</accession>
<dbReference type="GO" id="GO:0003824">
    <property type="term" value="F:catalytic activity"/>
    <property type="evidence" value="ECO:0007669"/>
    <property type="project" value="UniProtKB-ARBA"/>
</dbReference>
<dbReference type="CDD" id="cd06558">
    <property type="entry name" value="crotonase-like"/>
    <property type="match status" value="1"/>
</dbReference>
<comment type="similarity">
    <text evidence="1">Belongs to the enoyl-CoA hydratase/isomerase family.</text>
</comment>
<reference evidence="3" key="1">
    <citation type="journal article" date="2017" name="Int. J. Syst. Evol. Microbiol.">
        <title>Notoacmeibacter marinus gen. nov., sp. nov., isolated from the gut of a limpet and proposal of Notoacmeibacteraceae fam. nov. in the order Rhizobiales of the class Alphaproteobacteria.</title>
        <authorList>
            <person name="Huang Z."/>
            <person name="Guo F."/>
            <person name="Lai Q."/>
        </authorList>
    </citation>
    <scope>NUCLEOTIDE SEQUENCE [LARGE SCALE GENOMIC DNA]</scope>
    <source>
        <strain evidence="3">XMTR2A4</strain>
    </source>
</reference>
<comment type="caution">
    <text evidence="2">The sequence shown here is derived from an EMBL/GenBank/DDBJ whole genome shotgun (WGS) entry which is preliminary data.</text>
</comment>
<dbReference type="PANTHER" id="PTHR42964">
    <property type="entry name" value="ENOYL-COA HYDRATASE"/>
    <property type="match status" value="1"/>
</dbReference>
<keyword evidence="3" id="KW-1185">Reference proteome</keyword>
<dbReference type="AlphaFoldDB" id="A0A231UY18"/>
<dbReference type="Pfam" id="PF00378">
    <property type="entry name" value="ECH_1"/>
    <property type="match status" value="1"/>
</dbReference>